<comment type="similarity">
    <text evidence="1">Belongs to the glycosyl hydrolase 26 family.</text>
</comment>
<keyword evidence="4" id="KW-0472">Membrane</keyword>
<dbReference type="InterPro" id="IPR017853">
    <property type="entry name" value="GH"/>
</dbReference>
<dbReference type="InterPro" id="IPR022790">
    <property type="entry name" value="GH26_dom"/>
</dbReference>
<evidence type="ECO:0000256" key="3">
    <source>
        <dbReference type="ARBA" id="ARBA00023295"/>
    </source>
</evidence>
<accession>A0A7L9QEF0</accession>
<evidence type="ECO:0000256" key="4">
    <source>
        <dbReference type="SAM" id="Phobius"/>
    </source>
</evidence>
<feature type="domain" description="GH26" evidence="6">
    <location>
        <begin position="1"/>
        <end position="350"/>
    </location>
</feature>
<dbReference type="InterPro" id="IPR000805">
    <property type="entry name" value="Glyco_hydro_26"/>
</dbReference>
<feature type="chain" id="PRO_5029910451" evidence="5">
    <location>
        <begin position="30"/>
        <end position="468"/>
    </location>
</feature>
<dbReference type="GO" id="GO:0006080">
    <property type="term" value="P:substituted mannan metabolic process"/>
    <property type="evidence" value="ECO:0007669"/>
    <property type="project" value="InterPro"/>
</dbReference>
<sequence>MQQAKQQLYSTCYGLFWAIALCLSTVCSATNPLVPDNGAWVGVSIDWQEWASVNDYVQQAEFQPTSYTIFVSVPLNVSDKGLLDNVVPQIAALGGMAVIVAQPSSGLPAITKAAAETFAKVIAGYEEQGASMLIEFGHEMNGNWYPWGQKPTAYIKAFQTMSQAIYKACCRTYMLWSVNTGGGYPYPNGTDIASYTSSADFKLLDTNGDGSITMADDPYAPYYPGDDYVDWVGLSLYHFGTTYPYDQNVLPEARKFTSTIFGTFKTSYVDYTTLPNFYQVYSSPNGTHKKPMAIPETGSLWDLNKLTGGAPTELQVKQAWWQQLFNVGGDSANALDISVAMPNLRLVAWFDQKKAESSASMDIIDWRYSATSNIHDAFVAYIGTKDSSGNRYWNTLPQFISHIGKVTNTETASDGSTEICLGGSSSGTNGSYADPLANLGAASGAASSAVVMTVGGVTGALLLCMLLL</sequence>
<dbReference type="AlphaFoldDB" id="A0A7L9QEF0"/>
<keyword evidence="4" id="KW-1133">Transmembrane helix</keyword>
<evidence type="ECO:0000256" key="5">
    <source>
        <dbReference type="SAM" id="SignalP"/>
    </source>
</evidence>
<dbReference type="EMBL" id="MT438960">
    <property type="protein sequence ID" value="QOL01207.1"/>
    <property type="molecule type" value="mRNA"/>
</dbReference>
<dbReference type="PROSITE" id="PS51764">
    <property type="entry name" value="GH26"/>
    <property type="match status" value="1"/>
</dbReference>
<evidence type="ECO:0000259" key="6">
    <source>
        <dbReference type="PROSITE" id="PS51764"/>
    </source>
</evidence>
<dbReference type="Gene3D" id="3.20.20.80">
    <property type="entry name" value="Glycosidases"/>
    <property type="match status" value="1"/>
</dbReference>
<protein>
    <submittedName>
        <fullName evidence="7">Putative extracellular protein TR9_015</fullName>
    </submittedName>
</protein>
<feature type="signal peptide" evidence="5">
    <location>
        <begin position="1"/>
        <end position="29"/>
    </location>
</feature>
<keyword evidence="4" id="KW-0812">Transmembrane</keyword>
<proteinExistence type="evidence at transcript level"/>
<keyword evidence="3" id="KW-0326">Glycosidase</keyword>
<dbReference type="PANTHER" id="PTHR40079">
    <property type="entry name" value="MANNAN ENDO-1,4-BETA-MANNOSIDASE E-RELATED"/>
    <property type="match status" value="1"/>
</dbReference>
<keyword evidence="2" id="KW-0378">Hydrolase</keyword>
<evidence type="ECO:0000256" key="1">
    <source>
        <dbReference type="ARBA" id="ARBA00007754"/>
    </source>
</evidence>
<organism evidence="7">
    <name type="scientific">Trebouxia lynnae</name>
    <dbReference type="NCBI Taxonomy" id="1825957"/>
    <lineage>
        <taxon>Eukaryota</taxon>
        <taxon>Viridiplantae</taxon>
        <taxon>Chlorophyta</taxon>
        <taxon>core chlorophytes</taxon>
        <taxon>Trebouxiophyceae</taxon>
        <taxon>Trebouxiales</taxon>
        <taxon>Trebouxiaceae</taxon>
        <taxon>Trebouxia</taxon>
    </lineage>
</organism>
<name>A0A7L9QEF0_9CHLO</name>
<keyword evidence="5" id="KW-0732">Signal</keyword>
<reference evidence="7" key="1">
    <citation type="journal article" date="2020" name="Microb. Ecol.">
        <title>The Under-explored Extracellular Proteome of Aero-Terrestrial Microalgae Provides Clues on Different Mechanisms of Desiccation Tolerance in Non-Model Organisms.</title>
        <authorList>
            <person name="Gonzalez-Hourcade M."/>
            <person name="Del Campo E.M."/>
            <person name="Casano L.M."/>
        </authorList>
    </citation>
    <scope>NUCLEOTIDE SEQUENCE</scope>
    <source>
        <strain evidence="7">TR9</strain>
    </source>
</reference>
<evidence type="ECO:0000313" key="7">
    <source>
        <dbReference type="EMBL" id="QOL01207.1"/>
    </source>
</evidence>
<dbReference type="GO" id="GO:0016985">
    <property type="term" value="F:mannan endo-1,4-beta-mannosidase activity"/>
    <property type="evidence" value="ECO:0007669"/>
    <property type="project" value="InterPro"/>
</dbReference>
<dbReference type="SUPFAM" id="SSF51445">
    <property type="entry name" value="(Trans)glycosidases"/>
    <property type="match status" value="1"/>
</dbReference>
<feature type="transmembrane region" description="Helical" evidence="4">
    <location>
        <begin position="445"/>
        <end position="467"/>
    </location>
</feature>
<evidence type="ECO:0000256" key="2">
    <source>
        <dbReference type="ARBA" id="ARBA00022801"/>
    </source>
</evidence>
<dbReference type="PANTHER" id="PTHR40079:SF4">
    <property type="entry name" value="GH26 DOMAIN-CONTAINING PROTEIN-RELATED"/>
    <property type="match status" value="1"/>
</dbReference>